<accession>A0A091KNW8</accession>
<evidence type="ECO:0000313" key="3">
    <source>
        <dbReference type="Proteomes" id="UP000053330"/>
    </source>
</evidence>
<feature type="non-terminal residue" evidence="2">
    <location>
        <position position="1"/>
    </location>
</feature>
<feature type="compositionally biased region" description="Basic and acidic residues" evidence="1">
    <location>
        <begin position="254"/>
        <end position="263"/>
    </location>
</feature>
<name>A0A091KNW8_9AVES</name>
<feature type="region of interest" description="Disordered" evidence="1">
    <location>
        <begin position="197"/>
        <end position="281"/>
    </location>
</feature>
<proteinExistence type="predicted"/>
<keyword evidence="3" id="KW-1185">Reference proteome</keyword>
<dbReference type="AlphaFoldDB" id="A0A091KNW8"/>
<dbReference type="EMBL" id="KK752716">
    <property type="protein sequence ID" value="KFP42299.1"/>
    <property type="molecule type" value="Genomic_DNA"/>
</dbReference>
<feature type="compositionally biased region" description="Basic residues" evidence="1">
    <location>
        <begin position="152"/>
        <end position="161"/>
    </location>
</feature>
<gene>
    <name evidence="2" type="ORF">N324_04245</name>
</gene>
<protein>
    <submittedName>
        <fullName evidence="2">Uncharacterized protein</fullName>
    </submittedName>
</protein>
<reference evidence="2 3" key="1">
    <citation type="submission" date="2014-04" db="EMBL/GenBank/DDBJ databases">
        <title>Genome evolution of avian class.</title>
        <authorList>
            <person name="Zhang G."/>
            <person name="Li C."/>
        </authorList>
    </citation>
    <scope>NUCLEOTIDE SEQUENCE [LARGE SCALE GENOMIC DNA]</scope>
    <source>
        <strain evidence="2">BGI_N324</strain>
    </source>
</reference>
<evidence type="ECO:0000256" key="1">
    <source>
        <dbReference type="SAM" id="MobiDB-lite"/>
    </source>
</evidence>
<feature type="compositionally biased region" description="Polar residues" evidence="1">
    <location>
        <begin position="106"/>
        <end position="116"/>
    </location>
</feature>
<feature type="region of interest" description="Disordered" evidence="1">
    <location>
        <begin position="39"/>
        <end position="184"/>
    </location>
</feature>
<feature type="region of interest" description="Disordered" evidence="1">
    <location>
        <begin position="1"/>
        <end position="24"/>
    </location>
</feature>
<feature type="compositionally biased region" description="Basic and acidic residues" evidence="1">
    <location>
        <begin position="117"/>
        <end position="137"/>
    </location>
</feature>
<dbReference type="Proteomes" id="UP000053330">
    <property type="component" value="Unassembled WGS sequence"/>
</dbReference>
<feature type="compositionally biased region" description="Polar residues" evidence="1">
    <location>
        <begin position="51"/>
        <end position="67"/>
    </location>
</feature>
<feature type="compositionally biased region" description="Polar residues" evidence="1">
    <location>
        <begin position="1"/>
        <end position="11"/>
    </location>
</feature>
<evidence type="ECO:0000313" key="2">
    <source>
        <dbReference type="EMBL" id="KFP42299.1"/>
    </source>
</evidence>
<sequence>LLEATSSTSIEGKQGLSKESGRKNNYAEAKNLILENCTSQEKMDLSKGKSRQTITSLAVSSGSTSLQGLPEDCKDETPEEQQSILLEVAPSAKENPTRQGRKKTIYSKSGETSSTFLREKPGLRKDGGQKRILKEAEDTSLENNSSQEKTRQLRNKRKRVKFTSEAATSTSVCKNGDLPKNGNSLETQNVCLISTGSEKNARSGKGKEVNPVQQAASTSRRRKCQLPADDLAPKKLKSENDENRSLQKGKRNKTKELGEEGVRATRTAGGTDRRTRSSTRS</sequence>
<organism evidence="2 3">
    <name type="scientific">Chlamydotis macqueenii</name>
    <name type="common">Macqueen's bustard</name>
    <dbReference type="NCBI Taxonomy" id="187382"/>
    <lineage>
        <taxon>Eukaryota</taxon>
        <taxon>Metazoa</taxon>
        <taxon>Chordata</taxon>
        <taxon>Craniata</taxon>
        <taxon>Vertebrata</taxon>
        <taxon>Euteleostomi</taxon>
        <taxon>Archelosauria</taxon>
        <taxon>Archosauria</taxon>
        <taxon>Dinosauria</taxon>
        <taxon>Saurischia</taxon>
        <taxon>Theropoda</taxon>
        <taxon>Coelurosauria</taxon>
        <taxon>Aves</taxon>
        <taxon>Neognathae</taxon>
        <taxon>Neoaves</taxon>
        <taxon>Otidimorphae</taxon>
        <taxon>Otidiformes</taxon>
        <taxon>Otididae</taxon>
        <taxon>Chlamydotis</taxon>
    </lineage>
</organism>
<feature type="compositionally biased region" description="Basic and acidic residues" evidence="1">
    <location>
        <begin position="199"/>
        <end position="208"/>
    </location>
</feature>
<feature type="compositionally biased region" description="Basic and acidic residues" evidence="1">
    <location>
        <begin position="231"/>
        <end position="245"/>
    </location>
</feature>
<feature type="non-terminal residue" evidence="2">
    <location>
        <position position="281"/>
    </location>
</feature>